<name>A0A8D8LEG1_CULPI</name>
<dbReference type="EMBL" id="HBUE01245835">
    <property type="protein sequence ID" value="CAG6552053.1"/>
    <property type="molecule type" value="Transcribed_RNA"/>
</dbReference>
<proteinExistence type="predicted"/>
<dbReference type="EMBL" id="HBUE01352939">
    <property type="protein sequence ID" value="CAG6604354.1"/>
    <property type="molecule type" value="Transcribed_RNA"/>
</dbReference>
<dbReference type="AlphaFoldDB" id="A0A8D8LEG1"/>
<protein>
    <submittedName>
        <fullName evidence="1">(northern house mosquito) hypothetical protein</fullName>
    </submittedName>
</protein>
<accession>A0A8D8LEG1</accession>
<reference evidence="1" key="1">
    <citation type="submission" date="2021-05" db="EMBL/GenBank/DDBJ databases">
        <authorList>
            <person name="Alioto T."/>
            <person name="Alioto T."/>
            <person name="Gomez Garrido J."/>
        </authorList>
    </citation>
    <scope>NUCLEOTIDE SEQUENCE</scope>
</reference>
<dbReference type="EMBL" id="HBUE01245836">
    <property type="protein sequence ID" value="CAG6552055.1"/>
    <property type="molecule type" value="Transcribed_RNA"/>
</dbReference>
<evidence type="ECO:0000313" key="1">
    <source>
        <dbReference type="EMBL" id="CAG6604352.1"/>
    </source>
</evidence>
<sequence>MPGVHNCCMNTFAVVTVAPNQPWGSKIDAILERTFRLVSGSSGPVSGMVNLSMNSSVDGNHVNPSVFTEGSRSRLIPSPQGIAKLSSSTSYRTSARLHAHFRRRKPQLTVILSSWFRRSIAESKSLVPVITSSM</sequence>
<organism evidence="1">
    <name type="scientific">Culex pipiens</name>
    <name type="common">House mosquito</name>
    <dbReference type="NCBI Taxonomy" id="7175"/>
    <lineage>
        <taxon>Eukaryota</taxon>
        <taxon>Metazoa</taxon>
        <taxon>Ecdysozoa</taxon>
        <taxon>Arthropoda</taxon>
        <taxon>Hexapoda</taxon>
        <taxon>Insecta</taxon>
        <taxon>Pterygota</taxon>
        <taxon>Neoptera</taxon>
        <taxon>Endopterygota</taxon>
        <taxon>Diptera</taxon>
        <taxon>Nematocera</taxon>
        <taxon>Culicoidea</taxon>
        <taxon>Culicidae</taxon>
        <taxon>Culicinae</taxon>
        <taxon>Culicini</taxon>
        <taxon>Culex</taxon>
        <taxon>Culex</taxon>
    </lineage>
</organism>
<dbReference type="EMBL" id="HBUE01352938">
    <property type="protein sequence ID" value="CAG6604352.1"/>
    <property type="molecule type" value="Transcribed_RNA"/>
</dbReference>